<feature type="signal peptide" evidence="1">
    <location>
        <begin position="1"/>
        <end position="19"/>
    </location>
</feature>
<evidence type="ECO:0000256" key="1">
    <source>
        <dbReference type="SAM" id="SignalP"/>
    </source>
</evidence>
<evidence type="ECO:0000313" key="3">
    <source>
        <dbReference type="EMBL" id="MDY3561296.1"/>
    </source>
</evidence>
<sequence>MLRLFAAALVACCATLASAEDKKPMIGHMVYFKLKDNTPEGRKKLVAACEKYLSEQPGTVFFSAGEIGDDFKRDVNDRDWDVALHLVFVDKAAHDKYAVDKEHLKFIDENKETWAKVRVFDSELRGYKTGKK</sequence>
<dbReference type="SMART" id="SM00886">
    <property type="entry name" value="Dabb"/>
    <property type="match status" value="1"/>
</dbReference>
<dbReference type="InterPro" id="IPR013097">
    <property type="entry name" value="Dabb"/>
</dbReference>
<organism evidence="3 4">
    <name type="scientific">Gemmata algarum</name>
    <dbReference type="NCBI Taxonomy" id="2975278"/>
    <lineage>
        <taxon>Bacteria</taxon>
        <taxon>Pseudomonadati</taxon>
        <taxon>Planctomycetota</taxon>
        <taxon>Planctomycetia</taxon>
        <taxon>Gemmatales</taxon>
        <taxon>Gemmataceae</taxon>
        <taxon>Gemmata</taxon>
    </lineage>
</organism>
<dbReference type="PROSITE" id="PS51502">
    <property type="entry name" value="S_R_A_B_BARREL"/>
    <property type="match status" value="1"/>
</dbReference>
<comment type="caution">
    <text evidence="3">The sequence shown here is derived from an EMBL/GenBank/DDBJ whole genome shotgun (WGS) entry which is preliminary data.</text>
</comment>
<dbReference type="Pfam" id="PF07876">
    <property type="entry name" value="Dabb"/>
    <property type="match status" value="1"/>
</dbReference>
<accession>A0ABU5F5Z7</accession>
<dbReference type="SUPFAM" id="SSF54909">
    <property type="entry name" value="Dimeric alpha+beta barrel"/>
    <property type="match status" value="1"/>
</dbReference>
<keyword evidence="4" id="KW-1185">Reference proteome</keyword>
<dbReference type="Gene3D" id="3.30.70.100">
    <property type="match status" value="1"/>
</dbReference>
<feature type="domain" description="Stress-response A/B barrel" evidence="2">
    <location>
        <begin position="26"/>
        <end position="122"/>
    </location>
</feature>
<dbReference type="InterPro" id="IPR011008">
    <property type="entry name" value="Dimeric_a/b-barrel"/>
</dbReference>
<reference evidence="4" key="1">
    <citation type="journal article" date="2023" name="Mar. Drugs">
        <title>Gemmata algarum, a Novel Planctomycete Isolated from an Algal Mat, Displays Antimicrobial Activity.</title>
        <authorList>
            <person name="Kumar G."/>
            <person name="Kallscheuer N."/>
            <person name="Kashif M."/>
            <person name="Ahamad S."/>
            <person name="Jagadeeshwari U."/>
            <person name="Pannikurungottu S."/>
            <person name="Haufschild T."/>
            <person name="Kabuu M."/>
            <person name="Sasikala C."/>
            <person name="Jogler C."/>
            <person name="Ramana C."/>
        </authorList>
    </citation>
    <scope>NUCLEOTIDE SEQUENCE [LARGE SCALE GENOMIC DNA]</scope>
    <source>
        <strain evidence="4">JC673</strain>
    </source>
</reference>
<protein>
    <submittedName>
        <fullName evidence="3">Dabb family protein</fullName>
    </submittedName>
</protein>
<gene>
    <name evidence="3" type="ORF">R5W23_002573</name>
</gene>
<proteinExistence type="predicted"/>
<evidence type="ECO:0000259" key="2">
    <source>
        <dbReference type="PROSITE" id="PS51502"/>
    </source>
</evidence>
<dbReference type="Proteomes" id="UP001272242">
    <property type="component" value="Unassembled WGS sequence"/>
</dbReference>
<evidence type="ECO:0000313" key="4">
    <source>
        <dbReference type="Proteomes" id="UP001272242"/>
    </source>
</evidence>
<feature type="chain" id="PRO_5045411775" evidence="1">
    <location>
        <begin position="20"/>
        <end position="132"/>
    </location>
</feature>
<dbReference type="EMBL" id="JAXBLV010000191">
    <property type="protein sequence ID" value="MDY3561296.1"/>
    <property type="molecule type" value="Genomic_DNA"/>
</dbReference>
<name>A0ABU5F5Z7_9BACT</name>
<dbReference type="RefSeq" id="WP_261189965.1">
    <property type="nucleotide sequence ID" value="NZ_JAXBLV010000191.1"/>
</dbReference>
<keyword evidence="1" id="KW-0732">Signal</keyword>